<dbReference type="PROSITE" id="PS50206">
    <property type="entry name" value="RHODANESE_3"/>
    <property type="match status" value="1"/>
</dbReference>
<feature type="signal peptide" evidence="1">
    <location>
        <begin position="1"/>
        <end position="17"/>
    </location>
</feature>
<dbReference type="AlphaFoldDB" id="A0A1E7F6W6"/>
<dbReference type="Proteomes" id="UP000095751">
    <property type="component" value="Unassembled WGS sequence"/>
</dbReference>
<evidence type="ECO:0000313" key="3">
    <source>
        <dbReference type="EMBL" id="OEU13890.1"/>
    </source>
</evidence>
<dbReference type="SMART" id="SM00450">
    <property type="entry name" value="RHOD"/>
    <property type="match status" value="1"/>
</dbReference>
<organism evidence="3 4">
    <name type="scientific">Fragilariopsis cylindrus CCMP1102</name>
    <dbReference type="NCBI Taxonomy" id="635003"/>
    <lineage>
        <taxon>Eukaryota</taxon>
        <taxon>Sar</taxon>
        <taxon>Stramenopiles</taxon>
        <taxon>Ochrophyta</taxon>
        <taxon>Bacillariophyta</taxon>
        <taxon>Bacillariophyceae</taxon>
        <taxon>Bacillariophycidae</taxon>
        <taxon>Bacillariales</taxon>
        <taxon>Bacillariaceae</taxon>
        <taxon>Fragilariopsis</taxon>
    </lineage>
</organism>
<name>A0A1E7F6W6_9STRA</name>
<dbReference type="SUPFAM" id="SSF52821">
    <property type="entry name" value="Rhodanese/Cell cycle control phosphatase"/>
    <property type="match status" value="1"/>
</dbReference>
<reference evidence="3 4" key="1">
    <citation type="submission" date="2016-09" db="EMBL/GenBank/DDBJ databases">
        <title>Extensive genetic diversity and differential bi-allelic expression allows diatom success in the polar Southern Ocean.</title>
        <authorList>
            <consortium name="DOE Joint Genome Institute"/>
            <person name="Mock T."/>
            <person name="Otillar R.P."/>
            <person name="Strauss J."/>
            <person name="Dupont C."/>
            <person name="Frickenhaus S."/>
            <person name="Maumus F."/>
            <person name="Mcmullan M."/>
            <person name="Sanges R."/>
            <person name="Schmutz J."/>
            <person name="Toseland A."/>
            <person name="Valas R."/>
            <person name="Veluchamy A."/>
            <person name="Ward B.J."/>
            <person name="Allen A."/>
            <person name="Barry K."/>
            <person name="Falciatore A."/>
            <person name="Ferrante M."/>
            <person name="Fortunato A.E."/>
            <person name="Gloeckner G."/>
            <person name="Gruber A."/>
            <person name="Hipkin R."/>
            <person name="Janech M."/>
            <person name="Kroth P."/>
            <person name="Leese F."/>
            <person name="Lindquist E."/>
            <person name="Lyon B.R."/>
            <person name="Martin J."/>
            <person name="Mayer C."/>
            <person name="Parker M."/>
            <person name="Quesneville H."/>
            <person name="Raymond J."/>
            <person name="Uhlig C."/>
            <person name="Valentin K.U."/>
            <person name="Worden A.Z."/>
            <person name="Armbrust E.V."/>
            <person name="Bowler C."/>
            <person name="Green B."/>
            <person name="Moulton V."/>
            <person name="Van Oosterhout C."/>
            <person name="Grigoriev I."/>
        </authorList>
    </citation>
    <scope>NUCLEOTIDE SEQUENCE [LARGE SCALE GENOMIC DNA]</scope>
    <source>
        <strain evidence="3 4">CCMP1102</strain>
    </source>
</reference>
<dbReference type="CDD" id="cd00158">
    <property type="entry name" value="RHOD"/>
    <property type="match status" value="1"/>
</dbReference>
<protein>
    <recommendedName>
        <fullName evidence="2">Rhodanese domain-containing protein</fullName>
    </recommendedName>
</protein>
<evidence type="ECO:0000259" key="2">
    <source>
        <dbReference type="PROSITE" id="PS50206"/>
    </source>
</evidence>
<dbReference type="InterPro" id="IPR001763">
    <property type="entry name" value="Rhodanese-like_dom"/>
</dbReference>
<proteinExistence type="predicted"/>
<accession>A0A1E7F6W6</accession>
<gene>
    <name evidence="3" type="ORF">FRACYDRAFT_242244</name>
</gene>
<dbReference type="KEGG" id="fcy:FRACYDRAFT_242244"/>
<evidence type="ECO:0000313" key="4">
    <source>
        <dbReference type="Proteomes" id="UP000095751"/>
    </source>
</evidence>
<dbReference type="Pfam" id="PF00581">
    <property type="entry name" value="Rhodanese"/>
    <property type="match status" value="1"/>
</dbReference>
<dbReference type="GO" id="GO:0004792">
    <property type="term" value="F:thiosulfate-cyanide sulfurtransferase activity"/>
    <property type="evidence" value="ECO:0007669"/>
    <property type="project" value="TreeGrafter"/>
</dbReference>
<dbReference type="EMBL" id="KV784361">
    <property type="protein sequence ID" value="OEU13890.1"/>
    <property type="molecule type" value="Genomic_DNA"/>
</dbReference>
<feature type="domain" description="Rhodanese" evidence="2">
    <location>
        <begin position="51"/>
        <end position="160"/>
    </location>
</feature>
<sequence>MKIFTILLLSLVPSVFAFAPSHNVAHNNNKILSTSSTAIFSVADVKAAFKQNPKTFLLDVREPDEWAEAHLSLATPTPLSKLTSGKWMDNKTGIFYPGTFPIDRFTGVSIVLNSNIFVHCKMGGRAKQAVELLQQMGYKNAVALEETFDELAAAEICDVVAGEIQGLTD</sequence>
<evidence type="ECO:0000256" key="1">
    <source>
        <dbReference type="SAM" id="SignalP"/>
    </source>
</evidence>
<dbReference type="OrthoDB" id="566238at2759"/>
<keyword evidence="4" id="KW-1185">Reference proteome</keyword>
<keyword evidence="1" id="KW-0732">Signal</keyword>
<dbReference type="InterPro" id="IPR036873">
    <property type="entry name" value="Rhodanese-like_dom_sf"/>
</dbReference>
<dbReference type="GO" id="GO:0005739">
    <property type="term" value="C:mitochondrion"/>
    <property type="evidence" value="ECO:0007669"/>
    <property type="project" value="TreeGrafter"/>
</dbReference>
<feature type="chain" id="PRO_5009192746" description="Rhodanese domain-containing protein" evidence="1">
    <location>
        <begin position="18"/>
        <end position="169"/>
    </location>
</feature>
<dbReference type="Gene3D" id="3.40.250.10">
    <property type="entry name" value="Rhodanese-like domain"/>
    <property type="match status" value="1"/>
</dbReference>
<dbReference type="PANTHER" id="PTHR44086:SF10">
    <property type="entry name" value="THIOSULFATE SULFURTRANSFERASE_RHODANESE-LIKE DOMAIN-CONTAINING PROTEIN 3"/>
    <property type="match status" value="1"/>
</dbReference>
<dbReference type="PANTHER" id="PTHR44086">
    <property type="entry name" value="THIOSULFATE SULFURTRANSFERASE RDL2, MITOCHONDRIAL-RELATED"/>
    <property type="match status" value="1"/>
</dbReference>
<dbReference type="InParanoid" id="A0A1E7F6W6"/>